<dbReference type="InterPro" id="IPR001036">
    <property type="entry name" value="Acrflvin-R"/>
</dbReference>
<name>A0A382T095_9ZZZZ</name>
<dbReference type="GO" id="GO:0042910">
    <property type="term" value="F:xenobiotic transmembrane transporter activity"/>
    <property type="evidence" value="ECO:0007669"/>
    <property type="project" value="TreeGrafter"/>
</dbReference>
<dbReference type="InterPro" id="IPR027463">
    <property type="entry name" value="AcrB_DN_DC_subdom"/>
</dbReference>
<gene>
    <name evidence="1" type="ORF">METZ01_LOCUS368428</name>
</gene>
<proteinExistence type="predicted"/>
<dbReference type="AlphaFoldDB" id="A0A382T095"/>
<dbReference type="GO" id="GO:0005886">
    <property type="term" value="C:plasma membrane"/>
    <property type="evidence" value="ECO:0007669"/>
    <property type="project" value="TreeGrafter"/>
</dbReference>
<dbReference type="Gene3D" id="3.30.2090.10">
    <property type="entry name" value="Multidrug efflux transporter AcrB TolC docking domain, DN and DC subdomains"/>
    <property type="match status" value="1"/>
</dbReference>
<dbReference type="Gene3D" id="3.30.70.1430">
    <property type="entry name" value="Multidrug efflux transporter AcrB pore domain"/>
    <property type="match status" value="1"/>
</dbReference>
<dbReference type="Pfam" id="PF00873">
    <property type="entry name" value="ACR_tran"/>
    <property type="match status" value="1"/>
</dbReference>
<dbReference type="SUPFAM" id="SSF82693">
    <property type="entry name" value="Multidrug efflux transporter AcrB pore domain, PN1, PN2, PC1 and PC2 subdomains"/>
    <property type="match status" value="2"/>
</dbReference>
<accession>A0A382T095</accession>
<protein>
    <recommendedName>
        <fullName evidence="2">Acriflavin resistance protein</fullName>
    </recommendedName>
</protein>
<dbReference type="SUPFAM" id="SSF82714">
    <property type="entry name" value="Multidrug efflux transporter AcrB TolC docking domain, DN and DC subdomains"/>
    <property type="match status" value="1"/>
</dbReference>
<reference evidence="1" key="1">
    <citation type="submission" date="2018-05" db="EMBL/GenBank/DDBJ databases">
        <authorList>
            <person name="Lanie J.A."/>
            <person name="Ng W.-L."/>
            <person name="Kazmierczak K.M."/>
            <person name="Andrzejewski T.M."/>
            <person name="Davidsen T.M."/>
            <person name="Wayne K.J."/>
            <person name="Tettelin H."/>
            <person name="Glass J.I."/>
            <person name="Rusch D."/>
            <person name="Podicherti R."/>
            <person name="Tsui H.-C.T."/>
            <person name="Winkler M.E."/>
        </authorList>
    </citation>
    <scope>NUCLEOTIDE SEQUENCE</scope>
</reference>
<feature type="non-terminal residue" evidence="1">
    <location>
        <position position="254"/>
    </location>
</feature>
<dbReference type="PANTHER" id="PTHR32063:SF0">
    <property type="entry name" value="SWARMING MOTILITY PROTEIN SWRC"/>
    <property type="match status" value="1"/>
</dbReference>
<dbReference type="PANTHER" id="PTHR32063">
    <property type="match status" value="1"/>
</dbReference>
<dbReference type="Gene3D" id="3.30.70.1320">
    <property type="entry name" value="Multidrug efflux transporter AcrB pore domain like"/>
    <property type="match status" value="1"/>
</dbReference>
<evidence type="ECO:0008006" key="2">
    <source>
        <dbReference type="Google" id="ProtNLM"/>
    </source>
</evidence>
<sequence>MTIVLGFIALERIPIQLAPDVNKPVITVSTWWYGASPYEIEREIVNRQEEVLRGIEGAKRLTAKAQEGRSEVTIEFDTTTNMDRALLLVSNRLNQIEGYPEEAGEPWLDTAGLDDNAIAWFILTKTEGNERDIAAYGDIVEDIIQDRIERVPGVARTTAYGSSSKELRVTIDPERMANYGLTVPQIVLALQRANASISAGDVEEGKRRYLVRAEGEFQNPDQIKNVVLISENQENNRYGRGTVADIGDGRFTHK</sequence>
<evidence type="ECO:0000313" key="1">
    <source>
        <dbReference type="EMBL" id="SVD15574.1"/>
    </source>
</evidence>
<dbReference type="EMBL" id="UINC01132943">
    <property type="protein sequence ID" value="SVD15574.1"/>
    <property type="molecule type" value="Genomic_DNA"/>
</dbReference>
<organism evidence="1">
    <name type="scientific">marine metagenome</name>
    <dbReference type="NCBI Taxonomy" id="408172"/>
    <lineage>
        <taxon>unclassified sequences</taxon>
        <taxon>metagenomes</taxon>
        <taxon>ecological metagenomes</taxon>
    </lineage>
</organism>
<dbReference type="Gene3D" id="1.20.1640.10">
    <property type="entry name" value="Multidrug efflux transporter AcrB transmembrane domain"/>
    <property type="match status" value="1"/>
</dbReference>